<dbReference type="GO" id="GO:0005829">
    <property type="term" value="C:cytosol"/>
    <property type="evidence" value="ECO:0007669"/>
    <property type="project" value="TreeGrafter"/>
</dbReference>
<protein>
    <submittedName>
        <fullName evidence="8">Proteasome activator subunit 4-like</fullName>
    </submittedName>
</protein>
<dbReference type="SUPFAM" id="SSF48371">
    <property type="entry name" value="ARM repeat"/>
    <property type="match status" value="2"/>
</dbReference>
<feature type="coiled-coil region" evidence="5">
    <location>
        <begin position="1424"/>
        <end position="1451"/>
    </location>
</feature>
<evidence type="ECO:0000256" key="3">
    <source>
        <dbReference type="ARBA" id="ARBA00022763"/>
    </source>
</evidence>
<reference evidence="8" key="1">
    <citation type="journal article" date="2015" name="PLoS ONE">
        <title>Digital Gene Expression Analysis Based on De Novo Transcriptome Assembly Reveals New Genes Associated with Floral Organ Differentiation of the Orchid Plant Cymbidium ensifolium.</title>
        <authorList>
            <person name="Yang F."/>
            <person name="Zhu G."/>
        </authorList>
    </citation>
    <scope>NUCLEOTIDE SEQUENCE</scope>
</reference>
<dbReference type="GO" id="GO:0016504">
    <property type="term" value="F:peptidase activator activity"/>
    <property type="evidence" value="ECO:0007669"/>
    <property type="project" value="InterPro"/>
</dbReference>
<keyword evidence="5" id="KW-0175">Coiled coil</keyword>
<keyword evidence="2" id="KW-0677">Repeat</keyword>
<keyword evidence="8" id="KW-0647">Proteasome</keyword>
<dbReference type="GO" id="GO:0070628">
    <property type="term" value="F:proteasome binding"/>
    <property type="evidence" value="ECO:0007669"/>
    <property type="project" value="InterPro"/>
</dbReference>
<dbReference type="Pfam" id="PF16507">
    <property type="entry name" value="HEAT_PSME4_mid"/>
    <property type="match status" value="2"/>
</dbReference>
<dbReference type="InterPro" id="IPR035309">
    <property type="entry name" value="PSME4"/>
</dbReference>
<organism evidence="8">
    <name type="scientific">Cymbidium ensifolium</name>
    <name type="common">Orchid</name>
    <name type="synonym">Epidendrum ensifolium</name>
    <dbReference type="NCBI Taxonomy" id="78740"/>
    <lineage>
        <taxon>Eukaryota</taxon>
        <taxon>Viridiplantae</taxon>
        <taxon>Streptophyta</taxon>
        <taxon>Embryophyta</taxon>
        <taxon>Tracheophyta</taxon>
        <taxon>Spermatophyta</taxon>
        <taxon>Magnoliopsida</taxon>
        <taxon>Liliopsida</taxon>
        <taxon>Asparagales</taxon>
        <taxon>Orchidaceae</taxon>
        <taxon>Epidendroideae</taxon>
        <taxon>Cymbidieae</taxon>
        <taxon>Cymbidiinae</taxon>
        <taxon>Cymbidium</taxon>
    </lineage>
</organism>
<dbReference type="InterPro" id="IPR021843">
    <property type="entry name" value="PSME4_C"/>
</dbReference>
<accession>A0A515HG83</accession>
<dbReference type="GO" id="GO:0005634">
    <property type="term" value="C:nucleus"/>
    <property type="evidence" value="ECO:0007669"/>
    <property type="project" value="TreeGrafter"/>
</dbReference>
<evidence type="ECO:0000256" key="4">
    <source>
        <dbReference type="ARBA" id="ARBA00023204"/>
    </source>
</evidence>
<evidence type="ECO:0000256" key="2">
    <source>
        <dbReference type="ARBA" id="ARBA00022737"/>
    </source>
</evidence>
<dbReference type="PANTHER" id="PTHR32170:SF3">
    <property type="entry name" value="PROTEASOME ACTIVATOR COMPLEX SUBUNIT 4"/>
    <property type="match status" value="1"/>
</dbReference>
<dbReference type="GO" id="GO:0010499">
    <property type="term" value="P:proteasomal ubiquitin-independent protein catabolic process"/>
    <property type="evidence" value="ECO:0007669"/>
    <property type="project" value="TreeGrafter"/>
</dbReference>
<dbReference type="Pfam" id="PF11919">
    <property type="entry name" value="PSME4_C"/>
    <property type="match status" value="1"/>
</dbReference>
<proteinExistence type="evidence at transcript level"/>
<name>A0A515HG83_CYMEN</name>
<dbReference type="GO" id="GO:0000502">
    <property type="term" value="C:proteasome complex"/>
    <property type="evidence" value="ECO:0007669"/>
    <property type="project" value="UniProtKB-KW"/>
</dbReference>
<evidence type="ECO:0000259" key="7">
    <source>
        <dbReference type="Pfam" id="PF16507"/>
    </source>
</evidence>
<sequence>MHLYNAWLPPLVAEETKRESESFAVVVRSVKEAWRPEDTESVYSTLKWISVLELFIKAKSEVSLENVKDLVEFGVEIFNASQNKLYAQVRWGSMIVKFLKKHGKKLSLRIHWRPLYDTLMRTHFKRNTGPEGWRLRQRHFETVTSLVRSCRRFFIAGSDYDIWAEFRSFMENPWHNSSFEGSGFLRLFLSMNFENEDFYTSDRIKDFVDLWNSIPNCQFWDIQWASIIARCIKNCKSIDWECFLPALFTRYLNMFEVPVSTGNGAYPYPLDVPRNTRFLFSSKNGTPARAIAKSIVFLLKPGSSAPVHFERLVYLLEQYYHPSNGGRWTYSLERLLRYLVISFQKRLQHEQLKDDKQVDLSLGKLERSSFVKATLKLIDRGQYSKTETLSETVAVATSVLAYVEPSLVLPFIASRFQLALETMTATHQLKTAVTSVAYVGRALFLASLLPSTLKEELHTVDSFMDVVAISLSNALLGMDANDPPKTLATMQLIGSIFSNLILAGDNEDAPLFLQSLALSEWLDEFFCRLFSLLQHLEPTSVTNDGVQTPITSGTFLVEDTPYYFCMLEVLLGKLSKPLFNQALKKISRFVNTNILPGATAEVGLLCCACVHSNPEDSAINLIKPLLQSVTSSLQGTPTYDFCRKESSSSTKATLSPALETAVEYHLKVLAIAISYAGPQLLYHKDELKEAIASAFQAPSWKVNGAGDHVLRSLLGSLVLYYPIEQYKSLPFQPGTSILEEWDCSKTENDSFFPKWHIPGEEELSFASELLDCHFQAALEDLIAICQTKTHVDAGNEKEHLKVTLLRIYSSLQGVMSCLPEMRPSLGSTDQDYKFFLIAGAVGSPVGSAELRERAAEQVHVACRYLLKERSDDSILLILIIRIIHALANYGSLEFEDWLNHVQAWKLESASIIEPPCNFITSSHARAKRRPRWALIDKTYMHNTWRSSQSSYHKFRADTRLSPSEHMVPLMDDLVKLSLHNYETVRSHATRSLAKMLKRYPPFIAKSVVIMTQHLSNPKTPEHVVLGSCAVLSMKTVLGHMTTDATSLSSFVTGLLASSHHESLKAQKAITELFVKYNIHFSGISRGFFKNSENLGDAAGFEDLVSKITSLSFDTSSMHWRYNLMANRILLLLILSYRNCSSVSEKLLSQTTGHFLQNLKSQLPQSRMLAISALNSLLQGASHKVNGQELRNPSINPREKMNLSIGILSQIIEEENFFNETLNCLSHVHVISDSDISASKGSHGASSFQSVTDKAITYFYFDFSASWPRTPNWMSSFGGHTFYSSFAKIFKRLAQECGTPVLHAIPRALEGFSGSKERAKQCVAAEALAGILHSDIDGLSEAWDSWMKFQLEKLIIAPAVESIPEWAACIRYAVTGKGKYGTRIPLLRQRILNCLARDLPQTVASNVVAKRYSFLSVALVEISPQKMSAEELEFLEKLLEELLDNMSHSSAQVREAVGVTLSILCSNIRLFTTYISKDPKKGEDNVMIKSLQTEGWAKLLIERASESAINIQNSSQLESMETSCDLYENGLTDNEAKTDIRRMEMLFHFIISSLKSGRSSFLLDLIVGLLYSVISLQETSDKDLSTLAKAAFELLKWKILPRPFLENAVSVILSSVNDPNWRTRSASLSYIRTFMYRHTFLLSVSEKVQIWNSIEKLLVDNQVEVREHAAGVLASLMKAGDEELSAVFRDHAFSEAQSIIRKRKQRKSGSDQSTASIHGAVLALAASVLSSPYDMPSWLPDHVTLLARFMTEPSPIKSTVTKAVAEFRRTHADTWNIQKDLFSEEQLEVLADTSSSSSYFA</sequence>
<keyword evidence="3" id="KW-0227">DNA damage</keyword>
<dbReference type="PANTHER" id="PTHR32170">
    <property type="entry name" value="PROTEASOME ACTIVATOR COMPLEX SUBUNIT 4"/>
    <property type="match status" value="1"/>
</dbReference>
<dbReference type="GO" id="GO:0006281">
    <property type="term" value="P:DNA repair"/>
    <property type="evidence" value="ECO:0007669"/>
    <property type="project" value="UniProtKB-KW"/>
</dbReference>
<evidence type="ECO:0000256" key="5">
    <source>
        <dbReference type="SAM" id="Coils"/>
    </source>
</evidence>
<dbReference type="InterPro" id="IPR016024">
    <property type="entry name" value="ARM-type_fold"/>
</dbReference>
<dbReference type="InterPro" id="IPR032430">
    <property type="entry name" value="Blm10_mid"/>
</dbReference>
<keyword evidence="4" id="KW-0234">DNA repair</keyword>
<feature type="domain" description="Proteasome activator Blm10 middle HEAT repeats region" evidence="7">
    <location>
        <begin position="517"/>
        <end position="814"/>
    </location>
</feature>
<dbReference type="EMBL" id="MK282441">
    <property type="protein sequence ID" value="QDL88425.1"/>
    <property type="molecule type" value="mRNA"/>
</dbReference>
<evidence type="ECO:0000256" key="1">
    <source>
        <dbReference type="ARBA" id="ARBA00005739"/>
    </source>
</evidence>
<feature type="domain" description="Proteasome activator complex subunit 4 C-terminal" evidence="6">
    <location>
        <begin position="1715"/>
        <end position="1800"/>
    </location>
</feature>
<dbReference type="InterPro" id="IPR011989">
    <property type="entry name" value="ARM-like"/>
</dbReference>
<feature type="domain" description="Proteasome activator Blm10 middle HEAT repeats region" evidence="7">
    <location>
        <begin position="310"/>
        <end position="500"/>
    </location>
</feature>
<dbReference type="Gene3D" id="1.25.10.10">
    <property type="entry name" value="Leucine-rich Repeat Variant"/>
    <property type="match status" value="1"/>
</dbReference>
<evidence type="ECO:0000259" key="6">
    <source>
        <dbReference type="Pfam" id="PF11919"/>
    </source>
</evidence>
<evidence type="ECO:0000313" key="8">
    <source>
        <dbReference type="EMBL" id="QDL88425.1"/>
    </source>
</evidence>
<comment type="similarity">
    <text evidence="1">Belongs to the BLM10 family.</text>
</comment>